<dbReference type="SUPFAM" id="SSF55073">
    <property type="entry name" value="Nucleotide cyclase"/>
    <property type="match status" value="1"/>
</dbReference>
<evidence type="ECO:0000259" key="2">
    <source>
        <dbReference type="PROSITE" id="PS50887"/>
    </source>
</evidence>
<organism evidence="3 4">
    <name type="scientific">Roseateles subflavus</name>
    <dbReference type="NCBI Taxonomy" id="3053353"/>
    <lineage>
        <taxon>Bacteria</taxon>
        <taxon>Pseudomonadati</taxon>
        <taxon>Pseudomonadota</taxon>
        <taxon>Betaproteobacteria</taxon>
        <taxon>Burkholderiales</taxon>
        <taxon>Sphaerotilaceae</taxon>
        <taxon>Roseateles</taxon>
    </lineage>
</organism>
<accession>A0ABT7LM65</accession>
<dbReference type="InterPro" id="IPR043128">
    <property type="entry name" value="Rev_trsase/Diguanyl_cyclase"/>
</dbReference>
<dbReference type="SUPFAM" id="SSF55785">
    <property type="entry name" value="PYP-like sensor domain (PAS domain)"/>
    <property type="match status" value="1"/>
</dbReference>
<dbReference type="InterPro" id="IPR000160">
    <property type="entry name" value="GGDEF_dom"/>
</dbReference>
<dbReference type="CDD" id="cd01949">
    <property type="entry name" value="GGDEF"/>
    <property type="match status" value="1"/>
</dbReference>
<dbReference type="PANTHER" id="PTHR44757">
    <property type="entry name" value="DIGUANYLATE CYCLASE DGCP"/>
    <property type="match status" value="1"/>
</dbReference>
<gene>
    <name evidence="3" type="ORF">QRD43_11895</name>
</gene>
<dbReference type="Proteomes" id="UP001238603">
    <property type="component" value="Unassembled WGS sequence"/>
</dbReference>
<sequence length="570" mass="62840">MSPSPIASERLPRDAGPLDHALSELQGLALALVDEQGRISQANAGFGALTGLRPSQLRGCAVSTLHSLPAPLLSQLAKAAGQPDPLWQDELRCPTPEGDHLYLWQIQRLHSAGPARRQLVLCGTDLGPDAGVGTGSESQELQNEVLHTLVYEDELTGLISRYALRERLLSLIERREEFGLLAIKPRDFSLLRDNFGPDGADEVLVAVASALKTLLPAPAVVARSLGVEFTVLMPGPGGIEEMQRLGRMVLQRFTQPLSLKRTELVVPVSIGIACHPLHGAELEELLRNADTALHSAQEDGGRTQRVYDPRMQQRARERLWLDHHLRKALELQQLELHYQPKLDLRTGHCLGVEALLRWRHPKRGLIRPDLFIARAEDNGQISAIGRWVIVSAASQAAQWRALGLPTRIAVNISARQFQDADLLRWLSECQRAAHGLLDVELTESSVIGDQARTAAFMQECRGLGYKVYLDDFGTGFSSLAMLARLPIDVIKLDRSFLKSGPEQERSEALMKSVVSVAKELNLSIVAEGVETISQEAFLRDIGVQSAQGWLYAAAMPSAEYPAWLQSRQRR</sequence>
<dbReference type="Pfam" id="PF08448">
    <property type="entry name" value="PAS_4"/>
    <property type="match status" value="1"/>
</dbReference>
<feature type="domain" description="EAL" evidence="1">
    <location>
        <begin position="318"/>
        <end position="568"/>
    </location>
</feature>
<dbReference type="PROSITE" id="PS50887">
    <property type="entry name" value="GGDEF"/>
    <property type="match status" value="1"/>
</dbReference>
<dbReference type="SMART" id="SM00267">
    <property type="entry name" value="GGDEF"/>
    <property type="match status" value="1"/>
</dbReference>
<dbReference type="EMBL" id="JASVDS010000003">
    <property type="protein sequence ID" value="MDL5032606.1"/>
    <property type="molecule type" value="Genomic_DNA"/>
</dbReference>
<dbReference type="Gene3D" id="3.30.70.270">
    <property type="match status" value="1"/>
</dbReference>
<protein>
    <submittedName>
        <fullName evidence="3">EAL domain-containing protein</fullName>
    </submittedName>
</protein>
<dbReference type="CDD" id="cd01948">
    <property type="entry name" value="EAL"/>
    <property type="match status" value="1"/>
</dbReference>
<dbReference type="PROSITE" id="PS50883">
    <property type="entry name" value="EAL"/>
    <property type="match status" value="1"/>
</dbReference>
<evidence type="ECO:0000313" key="3">
    <source>
        <dbReference type="EMBL" id="MDL5032606.1"/>
    </source>
</evidence>
<dbReference type="InterPro" id="IPR001633">
    <property type="entry name" value="EAL_dom"/>
</dbReference>
<keyword evidence="4" id="KW-1185">Reference proteome</keyword>
<dbReference type="SMART" id="SM00052">
    <property type="entry name" value="EAL"/>
    <property type="match status" value="1"/>
</dbReference>
<dbReference type="InterPro" id="IPR052155">
    <property type="entry name" value="Biofilm_reg_signaling"/>
</dbReference>
<evidence type="ECO:0000313" key="4">
    <source>
        <dbReference type="Proteomes" id="UP001238603"/>
    </source>
</evidence>
<name>A0ABT7LM65_9BURK</name>
<dbReference type="InterPro" id="IPR035919">
    <property type="entry name" value="EAL_sf"/>
</dbReference>
<dbReference type="Pfam" id="PF00990">
    <property type="entry name" value="GGDEF"/>
    <property type="match status" value="1"/>
</dbReference>
<dbReference type="InterPro" id="IPR000014">
    <property type="entry name" value="PAS"/>
</dbReference>
<dbReference type="InterPro" id="IPR029787">
    <property type="entry name" value="Nucleotide_cyclase"/>
</dbReference>
<dbReference type="SUPFAM" id="SSF141868">
    <property type="entry name" value="EAL domain-like"/>
    <property type="match status" value="1"/>
</dbReference>
<dbReference type="InterPro" id="IPR035965">
    <property type="entry name" value="PAS-like_dom_sf"/>
</dbReference>
<evidence type="ECO:0000259" key="1">
    <source>
        <dbReference type="PROSITE" id="PS50883"/>
    </source>
</evidence>
<dbReference type="RefSeq" id="WP_285982698.1">
    <property type="nucleotide sequence ID" value="NZ_JASVDS010000003.1"/>
</dbReference>
<feature type="domain" description="GGDEF" evidence="2">
    <location>
        <begin position="176"/>
        <end position="309"/>
    </location>
</feature>
<dbReference type="NCBIfam" id="TIGR00254">
    <property type="entry name" value="GGDEF"/>
    <property type="match status" value="1"/>
</dbReference>
<reference evidence="3 4" key="1">
    <citation type="submission" date="2023-06" db="EMBL/GenBank/DDBJ databases">
        <title>Pelomonas sp. APW6 16S ribosomal RNA gene genome sequencing and assembly.</title>
        <authorList>
            <person name="Woo H."/>
        </authorList>
    </citation>
    <scope>NUCLEOTIDE SEQUENCE [LARGE SCALE GENOMIC DNA]</scope>
    <source>
        <strain evidence="3 4">APW6</strain>
    </source>
</reference>
<dbReference type="Gene3D" id="3.20.20.450">
    <property type="entry name" value="EAL domain"/>
    <property type="match status" value="1"/>
</dbReference>
<dbReference type="InterPro" id="IPR013656">
    <property type="entry name" value="PAS_4"/>
</dbReference>
<comment type="caution">
    <text evidence="3">The sequence shown here is derived from an EMBL/GenBank/DDBJ whole genome shotgun (WGS) entry which is preliminary data.</text>
</comment>
<dbReference type="Pfam" id="PF00563">
    <property type="entry name" value="EAL"/>
    <property type="match status" value="1"/>
</dbReference>
<dbReference type="PANTHER" id="PTHR44757:SF11">
    <property type="entry name" value="CYCLIC DI-GMP PHOSPHODIESTERASE PDER"/>
    <property type="match status" value="1"/>
</dbReference>
<dbReference type="CDD" id="cd00130">
    <property type="entry name" value="PAS"/>
    <property type="match status" value="1"/>
</dbReference>
<proteinExistence type="predicted"/>